<dbReference type="PANTHER" id="PTHR13202:SF0">
    <property type="entry name" value="SIGNAL PEPTIDASE COMPLEX SUBUNIT 1"/>
    <property type="match status" value="1"/>
</dbReference>
<evidence type="ECO:0000256" key="8">
    <source>
        <dbReference type="ARBA" id="ARBA00045204"/>
    </source>
</evidence>
<sequence length="93" mass="10091">MDSQILEARIDFHGQSLMEKITKGSLVLITVVAFLAGFVTQSMQYTFAVFGGASAMLALVVLPPWPMYNSHPPTWLPAIVEPGLVVEKTGISK</sequence>
<dbReference type="OrthoDB" id="263893at2759"/>
<comment type="similarity">
    <text evidence="2">Belongs to the SPCS1 family.</text>
</comment>
<dbReference type="AlphaFoldDB" id="A0A5C3Q8B8"/>
<dbReference type="STRING" id="1884261.A0A5C3Q8B8"/>
<keyword evidence="11" id="KW-1185">Reference proteome</keyword>
<evidence type="ECO:0000256" key="3">
    <source>
        <dbReference type="ARBA" id="ARBA00017059"/>
    </source>
</evidence>
<name>A0A5C3Q8B8_9AGAR</name>
<dbReference type="GO" id="GO:0045047">
    <property type="term" value="P:protein targeting to ER"/>
    <property type="evidence" value="ECO:0007669"/>
    <property type="project" value="TreeGrafter"/>
</dbReference>
<evidence type="ECO:0000256" key="1">
    <source>
        <dbReference type="ARBA" id="ARBA00004477"/>
    </source>
</evidence>
<evidence type="ECO:0000256" key="5">
    <source>
        <dbReference type="ARBA" id="ARBA00022824"/>
    </source>
</evidence>
<dbReference type="GO" id="GO:0005787">
    <property type="term" value="C:signal peptidase complex"/>
    <property type="evidence" value="ECO:0007669"/>
    <property type="project" value="InterPro"/>
</dbReference>
<feature type="transmembrane region" description="Helical" evidence="9">
    <location>
        <begin position="45"/>
        <end position="62"/>
    </location>
</feature>
<dbReference type="Pfam" id="PF06645">
    <property type="entry name" value="SPC12"/>
    <property type="match status" value="1"/>
</dbReference>
<keyword evidence="4 9" id="KW-0812">Transmembrane</keyword>
<dbReference type="GO" id="GO:0006465">
    <property type="term" value="P:signal peptide processing"/>
    <property type="evidence" value="ECO:0007669"/>
    <property type="project" value="InterPro"/>
</dbReference>
<dbReference type="EMBL" id="ML178847">
    <property type="protein sequence ID" value="TFK97407.1"/>
    <property type="molecule type" value="Genomic_DNA"/>
</dbReference>
<evidence type="ECO:0000313" key="11">
    <source>
        <dbReference type="Proteomes" id="UP000305067"/>
    </source>
</evidence>
<dbReference type="InterPro" id="IPR009542">
    <property type="entry name" value="Spc1/SPCS1"/>
</dbReference>
<comment type="subcellular location">
    <subcellularLocation>
        <location evidence="1">Endoplasmic reticulum membrane</location>
        <topology evidence="1">Multi-pass membrane protein</topology>
    </subcellularLocation>
</comment>
<evidence type="ECO:0000256" key="7">
    <source>
        <dbReference type="ARBA" id="ARBA00023136"/>
    </source>
</evidence>
<protein>
    <recommendedName>
        <fullName evidence="3">Signal peptidase complex subunit 1</fullName>
    </recommendedName>
</protein>
<evidence type="ECO:0000256" key="2">
    <source>
        <dbReference type="ARBA" id="ARBA00005245"/>
    </source>
</evidence>
<feature type="transmembrane region" description="Helical" evidence="9">
    <location>
        <begin position="21"/>
        <end position="39"/>
    </location>
</feature>
<reference evidence="10 11" key="1">
    <citation type="journal article" date="2019" name="Nat. Ecol. Evol.">
        <title>Megaphylogeny resolves global patterns of mushroom evolution.</title>
        <authorList>
            <person name="Varga T."/>
            <person name="Krizsan K."/>
            <person name="Foldi C."/>
            <person name="Dima B."/>
            <person name="Sanchez-Garcia M."/>
            <person name="Sanchez-Ramirez S."/>
            <person name="Szollosi G.J."/>
            <person name="Szarkandi J.G."/>
            <person name="Papp V."/>
            <person name="Albert L."/>
            <person name="Andreopoulos W."/>
            <person name="Angelini C."/>
            <person name="Antonin V."/>
            <person name="Barry K.W."/>
            <person name="Bougher N.L."/>
            <person name="Buchanan P."/>
            <person name="Buyck B."/>
            <person name="Bense V."/>
            <person name="Catcheside P."/>
            <person name="Chovatia M."/>
            <person name="Cooper J."/>
            <person name="Damon W."/>
            <person name="Desjardin D."/>
            <person name="Finy P."/>
            <person name="Geml J."/>
            <person name="Haridas S."/>
            <person name="Hughes K."/>
            <person name="Justo A."/>
            <person name="Karasinski D."/>
            <person name="Kautmanova I."/>
            <person name="Kiss B."/>
            <person name="Kocsube S."/>
            <person name="Kotiranta H."/>
            <person name="LaButti K.M."/>
            <person name="Lechner B.E."/>
            <person name="Liimatainen K."/>
            <person name="Lipzen A."/>
            <person name="Lukacs Z."/>
            <person name="Mihaltcheva S."/>
            <person name="Morgado L.N."/>
            <person name="Niskanen T."/>
            <person name="Noordeloos M.E."/>
            <person name="Ohm R.A."/>
            <person name="Ortiz-Santana B."/>
            <person name="Ovrebo C."/>
            <person name="Racz N."/>
            <person name="Riley R."/>
            <person name="Savchenko A."/>
            <person name="Shiryaev A."/>
            <person name="Soop K."/>
            <person name="Spirin V."/>
            <person name="Szebenyi C."/>
            <person name="Tomsovsky M."/>
            <person name="Tulloss R.E."/>
            <person name="Uehling J."/>
            <person name="Grigoriev I.V."/>
            <person name="Vagvolgyi C."/>
            <person name="Papp T."/>
            <person name="Martin F.M."/>
            <person name="Miettinen O."/>
            <person name="Hibbett D.S."/>
            <person name="Nagy L.G."/>
        </authorList>
    </citation>
    <scope>NUCLEOTIDE SEQUENCE [LARGE SCALE GENOMIC DNA]</scope>
    <source>
        <strain evidence="10 11">CBS 309.79</strain>
    </source>
</reference>
<keyword evidence="7 9" id="KW-0472">Membrane</keyword>
<evidence type="ECO:0000256" key="6">
    <source>
        <dbReference type="ARBA" id="ARBA00022989"/>
    </source>
</evidence>
<organism evidence="10 11">
    <name type="scientific">Pterulicium gracile</name>
    <dbReference type="NCBI Taxonomy" id="1884261"/>
    <lineage>
        <taxon>Eukaryota</taxon>
        <taxon>Fungi</taxon>
        <taxon>Dikarya</taxon>
        <taxon>Basidiomycota</taxon>
        <taxon>Agaricomycotina</taxon>
        <taxon>Agaricomycetes</taxon>
        <taxon>Agaricomycetidae</taxon>
        <taxon>Agaricales</taxon>
        <taxon>Pleurotineae</taxon>
        <taxon>Pterulaceae</taxon>
        <taxon>Pterulicium</taxon>
    </lineage>
</organism>
<evidence type="ECO:0000256" key="9">
    <source>
        <dbReference type="SAM" id="Phobius"/>
    </source>
</evidence>
<evidence type="ECO:0000313" key="10">
    <source>
        <dbReference type="EMBL" id="TFK97407.1"/>
    </source>
</evidence>
<keyword evidence="5" id="KW-0256">Endoplasmic reticulum</keyword>
<accession>A0A5C3Q8B8</accession>
<gene>
    <name evidence="10" type="ORF">BDV98DRAFT_574429</name>
</gene>
<comment type="function">
    <text evidence="8">Component of the signal peptidase complex (SPC) which catalyzes the cleavage of N-terminal signal sequences from nascent proteins as they are translocated into the lumen of the endoplasmic reticulum. Dispensable for SPC enzymatic activity.</text>
</comment>
<evidence type="ECO:0000256" key="4">
    <source>
        <dbReference type="ARBA" id="ARBA00022692"/>
    </source>
</evidence>
<dbReference type="PANTHER" id="PTHR13202">
    <property type="entry name" value="MICROSOMAL SIGNAL PEPTIDASE 12 KDA SUBUNIT"/>
    <property type="match status" value="1"/>
</dbReference>
<proteinExistence type="inferred from homology"/>
<dbReference type="Proteomes" id="UP000305067">
    <property type="component" value="Unassembled WGS sequence"/>
</dbReference>
<keyword evidence="6 9" id="KW-1133">Transmembrane helix</keyword>